<proteinExistence type="predicted"/>
<dbReference type="EMBL" id="ABYU02000016">
    <property type="protein sequence ID" value="EEX21830.1"/>
    <property type="molecule type" value="Genomic_DNA"/>
</dbReference>
<evidence type="ECO:0000313" key="2">
    <source>
        <dbReference type="Proteomes" id="UP000003755"/>
    </source>
</evidence>
<dbReference type="AlphaFoldDB" id="C9L7T5"/>
<dbReference type="eggNOG" id="COG3935">
    <property type="taxonomic scope" value="Bacteria"/>
</dbReference>
<dbReference type="KEGG" id="bhan:CGC63_09440"/>
<dbReference type="HOGENOM" id="CLU_077602_1_0_9"/>
<keyword evidence="2" id="KW-1185">Reference proteome</keyword>
<protein>
    <recommendedName>
        <fullName evidence="3">Phage replication initiation protein</fullName>
    </recommendedName>
</protein>
<dbReference type="RefSeq" id="WP_003020614.1">
    <property type="nucleotide sequence ID" value="NZ_CP022413.2"/>
</dbReference>
<sequence length="311" mass="35759">MAAKRMFNIKLIKSDAFTSMPLSTQALYFHLNLEADDDGFIGNPKGVQRFVGASDDDLNLLIYKGFLIKFDSGVVVVKHWRMHNTLKGDRYVETAYQEEGSMLYLKKNGAYTFDAEQAVTRLENKWNQNVSKMFPQSSTVQCSVVESSKELLLPNKENKGEALPPPIATATIETVKQQHTYIPPSGIYVEIQNLYNNICIKLQPVERMTNKRKRFINTLLDNGFIISDFEKAFRRVDESEYFNSLKDGQWKPTFDWIIQEDNMSAVLEGKYDKSFDFKGGNAEKKNKFNNFKGRGYSSDEMQNLERKLLSQ</sequence>
<accession>C9L7T5</accession>
<dbReference type="STRING" id="537007.BLAHAN_05455"/>
<evidence type="ECO:0000313" key="1">
    <source>
        <dbReference type="EMBL" id="EEX21830.1"/>
    </source>
</evidence>
<organism evidence="1 2">
    <name type="scientific">Blautia hansenii DSM 20583</name>
    <dbReference type="NCBI Taxonomy" id="537007"/>
    <lineage>
        <taxon>Bacteria</taxon>
        <taxon>Bacillati</taxon>
        <taxon>Bacillota</taxon>
        <taxon>Clostridia</taxon>
        <taxon>Lachnospirales</taxon>
        <taxon>Lachnospiraceae</taxon>
        <taxon>Blautia</taxon>
    </lineage>
</organism>
<gene>
    <name evidence="1" type="ORF">BLAHAN_05455</name>
</gene>
<evidence type="ECO:0008006" key="3">
    <source>
        <dbReference type="Google" id="ProtNLM"/>
    </source>
</evidence>
<name>C9L7T5_BLAHA</name>
<comment type="caution">
    <text evidence="1">The sequence shown here is derived from an EMBL/GenBank/DDBJ whole genome shotgun (WGS) entry which is preliminary data.</text>
</comment>
<dbReference type="Proteomes" id="UP000003755">
    <property type="component" value="Unassembled WGS sequence"/>
</dbReference>
<reference evidence="1" key="1">
    <citation type="submission" date="2009-09" db="EMBL/GenBank/DDBJ databases">
        <authorList>
            <person name="Weinstock G."/>
            <person name="Sodergren E."/>
            <person name="Clifton S."/>
            <person name="Fulton L."/>
            <person name="Fulton B."/>
            <person name="Courtney L."/>
            <person name="Fronick C."/>
            <person name="Harrison M."/>
            <person name="Strong C."/>
            <person name="Farmer C."/>
            <person name="Delahaunty K."/>
            <person name="Markovic C."/>
            <person name="Hall O."/>
            <person name="Minx P."/>
            <person name="Tomlinson C."/>
            <person name="Mitreva M."/>
            <person name="Nelson J."/>
            <person name="Hou S."/>
            <person name="Wollam A."/>
            <person name="Pepin K.H."/>
            <person name="Johnson M."/>
            <person name="Bhonagiri V."/>
            <person name="Nash W.E."/>
            <person name="Warren W."/>
            <person name="Chinwalla A."/>
            <person name="Mardis E.R."/>
            <person name="Wilson R.K."/>
        </authorList>
    </citation>
    <scope>NUCLEOTIDE SEQUENCE [LARGE SCALE GENOMIC DNA]</scope>
    <source>
        <strain evidence="1">DSM 20583</strain>
    </source>
</reference>